<reference evidence="8" key="2">
    <citation type="journal article" date="2020" name="mSystems">
        <title>Genome- and Community-Level Interaction Insights into Carbon Utilization and Element Cycling Functions of Hydrothermarchaeota in Hydrothermal Sediment.</title>
        <authorList>
            <person name="Zhou Z."/>
            <person name="Liu Y."/>
            <person name="Xu W."/>
            <person name="Pan J."/>
            <person name="Luo Z.H."/>
            <person name="Li M."/>
        </authorList>
    </citation>
    <scope>NUCLEOTIDE SEQUENCE [LARGE SCALE GENOMIC DNA]</scope>
    <source>
        <strain evidence="8">HyVt-386</strain>
    </source>
</reference>
<evidence type="ECO:0000256" key="1">
    <source>
        <dbReference type="ARBA" id="ARBA00022485"/>
    </source>
</evidence>
<dbReference type="PIRSF" id="PIRSF004869">
    <property type="entry name" value="PflX_prd"/>
    <property type="match status" value="1"/>
</dbReference>
<keyword evidence="1" id="KW-0004">4Fe-4S</keyword>
<comment type="cofactor">
    <cofactor evidence="6">
        <name>[4Fe-4S] cluster</name>
        <dbReference type="ChEBI" id="CHEBI:49883"/>
    </cofactor>
    <text evidence="6">Binds 1 [4Fe-4S] cluster. The cluster is coordinated with 3 cysteines and an exchangeable S-adenosyl-L-methionine.</text>
</comment>
<dbReference type="NCBIfam" id="TIGR04337">
    <property type="entry name" value="AmmeMemoSam_rS"/>
    <property type="match status" value="1"/>
</dbReference>
<reference evidence="9 10" key="1">
    <citation type="submission" date="2016-05" db="EMBL/GenBank/DDBJ databases">
        <title>Microbial consortia oxidize butane by reversing methanogenesis.</title>
        <authorList>
            <person name="Laso-Perez R."/>
            <person name="Richter M."/>
            <person name="Wegener G."/>
            <person name="Musat F."/>
        </authorList>
    </citation>
    <scope>NUCLEOTIDE SEQUENCE [LARGE SCALE GENOMIC DNA]</scope>
    <source>
        <strain evidence="9">BOX1</strain>
    </source>
</reference>
<dbReference type="InterPro" id="IPR016431">
    <property type="entry name" value="Pyrv-formate_lyase-activ_prd"/>
</dbReference>
<dbReference type="EMBL" id="DRIE01000082">
    <property type="protein sequence ID" value="HEC57182.1"/>
    <property type="molecule type" value="Genomic_DNA"/>
</dbReference>
<evidence type="ECO:0000313" key="8">
    <source>
        <dbReference type="EMBL" id="HEC57182.1"/>
    </source>
</evidence>
<evidence type="ECO:0000256" key="6">
    <source>
        <dbReference type="PIRSR" id="PIRSR004869-50"/>
    </source>
</evidence>
<dbReference type="PANTHER" id="PTHR30352:SF5">
    <property type="entry name" value="PYRUVATE FORMATE-LYASE 1-ACTIVATING ENZYME"/>
    <property type="match status" value="1"/>
</dbReference>
<dbReference type="InterPro" id="IPR013785">
    <property type="entry name" value="Aldolase_TIM"/>
</dbReference>
<dbReference type="PATRIC" id="fig|1839936.3.peg.689"/>
<evidence type="ECO:0000256" key="3">
    <source>
        <dbReference type="ARBA" id="ARBA00022723"/>
    </source>
</evidence>
<evidence type="ECO:0000313" key="10">
    <source>
        <dbReference type="Proteomes" id="UP000185779"/>
    </source>
</evidence>
<organism evidence="9 10">
    <name type="scientific">Candidatus Syntropharchaeum butanivorans</name>
    <dbReference type="NCBI Taxonomy" id="1839936"/>
    <lineage>
        <taxon>Archaea</taxon>
        <taxon>Methanobacteriati</taxon>
        <taxon>Methanobacteriota</taxon>
        <taxon>Stenosarchaea group</taxon>
        <taxon>Methanomicrobia</taxon>
        <taxon>Methanosarcinales</taxon>
        <taxon>ANME-2 cluster</taxon>
        <taxon>Candidatus Syntropharchaeum</taxon>
    </lineage>
</organism>
<evidence type="ECO:0000259" key="7">
    <source>
        <dbReference type="PROSITE" id="PS51918"/>
    </source>
</evidence>
<dbReference type="AlphaFoldDB" id="A0A1F2P4A8"/>
<dbReference type="GO" id="GO:0051539">
    <property type="term" value="F:4 iron, 4 sulfur cluster binding"/>
    <property type="evidence" value="ECO:0007669"/>
    <property type="project" value="UniProtKB-KW"/>
</dbReference>
<feature type="binding site" evidence="6">
    <location>
        <position position="82"/>
    </location>
    <ligand>
        <name>[4Fe-4S] cluster</name>
        <dbReference type="ChEBI" id="CHEBI:49883"/>
        <note>4Fe-4S-S-AdoMet</note>
    </ligand>
</feature>
<dbReference type="Pfam" id="PF04055">
    <property type="entry name" value="Radical_SAM"/>
    <property type="match status" value="1"/>
</dbReference>
<dbReference type="CDD" id="cd01335">
    <property type="entry name" value="Radical_SAM"/>
    <property type="match status" value="1"/>
</dbReference>
<dbReference type="InterPro" id="IPR058240">
    <property type="entry name" value="rSAM_sf"/>
</dbReference>
<dbReference type="PROSITE" id="PS51918">
    <property type="entry name" value="RADICAL_SAM"/>
    <property type="match status" value="1"/>
</dbReference>
<sequence length="337" mass="38547">MMKEALLYEQAGNRLRCTTCERRCMIKEGDLGFCKTRKNVGGRLYTLIYGSISSLSANPIEKKPFYHFYPGTKALTLGSFSCNFTCEWCQNFEISRSAPQEVEFLSPERFIELLEDYRCRGTSISFNEPTLLLEYALDVFDLARRQGYYNTFVTNGYMTRDALNLLISHGLDGMNIDIKGDSEVMKRYCYADSEKIWRNAKHAMLRGVHVEITTLIIPGVNDSPDCISYIAERIAEELGEETPWHLTRYFPAYRFKAPPTRIELLEAAREIGLRAGLKYVYLGNVPHHPYENTYCPSCHELLIERSGFDILQYRLIEKRCPACGEKVPIVGELGGLG</sequence>
<evidence type="ECO:0000256" key="5">
    <source>
        <dbReference type="ARBA" id="ARBA00023014"/>
    </source>
</evidence>
<keyword evidence="3 6" id="KW-0479">Metal-binding</keyword>
<evidence type="ECO:0000256" key="2">
    <source>
        <dbReference type="ARBA" id="ARBA00022691"/>
    </source>
</evidence>
<dbReference type="SFLD" id="SFLDS00029">
    <property type="entry name" value="Radical_SAM"/>
    <property type="match status" value="1"/>
</dbReference>
<dbReference type="STRING" id="1839936.SBU_000679"/>
<dbReference type="SFLD" id="SFLDG01101">
    <property type="entry name" value="Uncharacterised_Radical_SAM_Su"/>
    <property type="match status" value="1"/>
</dbReference>
<feature type="binding site" evidence="6">
    <location>
        <position position="89"/>
    </location>
    <ligand>
        <name>[4Fe-4S] cluster</name>
        <dbReference type="ChEBI" id="CHEBI:49883"/>
        <note>4Fe-4S-S-AdoMet</note>
    </ligand>
</feature>
<evidence type="ECO:0000256" key="4">
    <source>
        <dbReference type="ARBA" id="ARBA00023004"/>
    </source>
</evidence>
<keyword evidence="2 6" id="KW-0949">S-adenosyl-L-methionine</keyword>
<dbReference type="EMBL" id="LYOR01000003">
    <property type="protein sequence ID" value="OFV66137.1"/>
    <property type="molecule type" value="Genomic_DNA"/>
</dbReference>
<dbReference type="GO" id="GO:0046872">
    <property type="term" value="F:metal ion binding"/>
    <property type="evidence" value="ECO:0007669"/>
    <property type="project" value="UniProtKB-KW"/>
</dbReference>
<dbReference type="Proteomes" id="UP000885936">
    <property type="component" value="Unassembled WGS sequence"/>
</dbReference>
<dbReference type="GO" id="GO:0003824">
    <property type="term" value="F:catalytic activity"/>
    <property type="evidence" value="ECO:0007669"/>
    <property type="project" value="InterPro"/>
</dbReference>
<comment type="caution">
    <text evidence="9">The sequence shown here is derived from an EMBL/GenBank/DDBJ whole genome shotgun (WGS) entry which is preliminary data.</text>
</comment>
<keyword evidence="10" id="KW-1185">Reference proteome</keyword>
<feature type="domain" description="Radical SAM core" evidence="7">
    <location>
        <begin position="67"/>
        <end position="274"/>
    </location>
</feature>
<evidence type="ECO:0000313" key="9">
    <source>
        <dbReference type="EMBL" id="OFV66137.1"/>
    </source>
</evidence>
<dbReference type="Proteomes" id="UP000185779">
    <property type="component" value="Unassembled WGS sequence"/>
</dbReference>
<feature type="binding site" evidence="6">
    <location>
        <position position="86"/>
    </location>
    <ligand>
        <name>[4Fe-4S] cluster</name>
        <dbReference type="ChEBI" id="CHEBI:49883"/>
        <note>4Fe-4S-S-AdoMet</note>
    </ligand>
</feature>
<keyword evidence="4 6" id="KW-0408">Iron</keyword>
<proteinExistence type="predicted"/>
<dbReference type="InterPro" id="IPR034457">
    <property type="entry name" value="Organic_radical-activating"/>
</dbReference>
<dbReference type="Gene3D" id="3.20.20.70">
    <property type="entry name" value="Aldolase class I"/>
    <property type="match status" value="1"/>
</dbReference>
<keyword evidence="5 6" id="KW-0411">Iron-sulfur</keyword>
<gene>
    <name evidence="8" type="primary">amrS</name>
    <name evidence="8" type="ORF">ENI32_04785</name>
    <name evidence="9" type="ORF">SBU_000679</name>
</gene>
<dbReference type="InterPro" id="IPR007197">
    <property type="entry name" value="rSAM"/>
</dbReference>
<dbReference type="InterPro" id="IPR027596">
    <property type="entry name" value="AmmeMemoSam_rS"/>
</dbReference>
<name>A0A1F2P4A8_9EURY</name>
<accession>A0A1F2P4A8</accession>
<protein>
    <submittedName>
        <fullName evidence="8">AmmeMemoRadiSam system radical SAM enzyme</fullName>
    </submittedName>
    <submittedName>
        <fullName evidence="9">Radical SAM protein</fullName>
    </submittedName>
</protein>
<dbReference type="PANTHER" id="PTHR30352">
    <property type="entry name" value="PYRUVATE FORMATE-LYASE-ACTIVATING ENZYME"/>
    <property type="match status" value="1"/>
</dbReference>
<dbReference type="SUPFAM" id="SSF102114">
    <property type="entry name" value="Radical SAM enzymes"/>
    <property type="match status" value="1"/>
</dbReference>